<feature type="domain" description="Enoyl reductase (ER)" evidence="3">
    <location>
        <begin position="11"/>
        <end position="323"/>
    </location>
</feature>
<evidence type="ECO:0000313" key="4">
    <source>
        <dbReference type="EMBL" id="MXO65873.1"/>
    </source>
</evidence>
<dbReference type="GO" id="GO:0016651">
    <property type="term" value="F:oxidoreductase activity, acting on NAD(P)H"/>
    <property type="evidence" value="ECO:0007669"/>
    <property type="project" value="TreeGrafter"/>
</dbReference>
<keyword evidence="2" id="KW-0560">Oxidoreductase</keyword>
<dbReference type="Pfam" id="PF08240">
    <property type="entry name" value="ADH_N"/>
    <property type="match status" value="1"/>
</dbReference>
<comment type="caution">
    <text evidence="4">The sequence shown here is derived from an EMBL/GenBank/DDBJ whole genome shotgun (WGS) entry which is preliminary data.</text>
</comment>
<evidence type="ECO:0000256" key="2">
    <source>
        <dbReference type="ARBA" id="ARBA00023002"/>
    </source>
</evidence>
<sequence length="325" mass="34451">MKAAIYESFGKPDEVLKCQETGIPEPEKGMVRVRMGLSSIHNHDLITVEGNYGYRPDLPAIGGSEGMGIIDALGEGVEDLKVGQRVAAMGAKGSWAEYFCVPARVIVPLPGAIDDETAAQMLAMPLSALFAIDALGAKQGDWIIQTAATGAVAKVVAQACQDKGINVIGLVRRDSAVKELADLGIDKVVSTEKDDWQDQVRQLCGDAPLIGAIDGVGGEIPGEILHMLGENAIFLSFGAMSGQPLTVSPNDLILKQIEMRGFWLGKMLETMAPERLASFVKDLVTLLAQGKVTLETDGVFPLDQIDEAARATRAGGKSGKVLIKP</sequence>
<dbReference type="SUPFAM" id="SSF51735">
    <property type="entry name" value="NAD(P)-binding Rossmann-fold domains"/>
    <property type="match status" value="1"/>
</dbReference>
<dbReference type="SMART" id="SM00829">
    <property type="entry name" value="PKS_ER"/>
    <property type="match status" value="1"/>
</dbReference>
<dbReference type="InterPro" id="IPR013154">
    <property type="entry name" value="ADH-like_N"/>
</dbReference>
<dbReference type="SUPFAM" id="SSF50129">
    <property type="entry name" value="GroES-like"/>
    <property type="match status" value="1"/>
</dbReference>
<dbReference type="Gene3D" id="3.90.180.10">
    <property type="entry name" value="Medium-chain alcohol dehydrogenases, catalytic domain"/>
    <property type="match status" value="1"/>
</dbReference>
<evidence type="ECO:0000313" key="5">
    <source>
        <dbReference type="Proteomes" id="UP000438476"/>
    </source>
</evidence>
<dbReference type="PANTHER" id="PTHR48106">
    <property type="entry name" value="QUINONE OXIDOREDUCTASE PIG3-RELATED"/>
    <property type="match status" value="1"/>
</dbReference>
<name>A0A6I4T7C7_9SPHN</name>
<dbReference type="Proteomes" id="UP000438476">
    <property type="component" value="Unassembled WGS sequence"/>
</dbReference>
<dbReference type="Gene3D" id="3.40.50.720">
    <property type="entry name" value="NAD(P)-binding Rossmann-like Domain"/>
    <property type="match status" value="1"/>
</dbReference>
<reference evidence="4 5" key="1">
    <citation type="submission" date="2019-12" db="EMBL/GenBank/DDBJ databases">
        <title>Genomic-based taxomic classification of the family Erythrobacteraceae.</title>
        <authorList>
            <person name="Xu L."/>
        </authorList>
    </citation>
    <scope>NUCLEOTIDE SEQUENCE [LARGE SCALE GENOMIC DNA]</scope>
    <source>
        <strain evidence="4 5">LMG 29518</strain>
    </source>
</reference>
<dbReference type="InterPro" id="IPR013149">
    <property type="entry name" value="ADH-like_C"/>
</dbReference>
<keyword evidence="5" id="KW-1185">Reference proteome</keyword>
<dbReference type="InterPro" id="IPR020843">
    <property type="entry name" value="ER"/>
</dbReference>
<dbReference type="GO" id="GO:0070402">
    <property type="term" value="F:NADPH binding"/>
    <property type="evidence" value="ECO:0007669"/>
    <property type="project" value="TreeGrafter"/>
</dbReference>
<dbReference type="Pfam" id="PF00107">
    <property type="entry name" value="ADH_zinc_N"/>
    <property type="match status" value="1"/>
</dbReference>
<dbReference type="InterPro" id="IPR036291">
    <property type="entry name" value="NAD(P)-bd_dom_sf"/>
</dbReference>
<evidence type="ECO:0000259" key="3">
    <source>
        <dbReference type="SMART" id="SM00829"/>
    </source>
</evidence>
<dbReference type="AlphaFoldDB" id="A0A6I4T7C7"/>
<dbReference type="OrthoDB" id="9805883at2"/>
<keyword evidence="1" id="KW-0521">NADP</keyword>
<dbReference type="PANTHER" id="PTHR48106:SF2">
    <property type="entry name" value="ZN2+-BINDING DEHYDROGENASE"/>
    <property type="match status" value="1"/>
</dbReference>
<proteinExistence type="predicted"/>
<dbReference type="RefSeq" id="WP_160736289.1">
    <property type="nucleotide sequence ID" value="NZ_WTYT01000003.1"/>
</dbReference>
<evidence type="ECO:0000256" key="1">
    <source>
        <dbReference type="ARBA" id="ARBA00022857"/>
    </source>
</evidence>
<protein>
    <submittedName>
        <fullName evidence="4">Zinc-binding dehydrogenase</fullName>
    </submittedName>
</protein>
<dbReference type="CDD" id="cd08292">
    <property type="entry name" value="ETR_like_2"/>
    <property type="match status" value="1"/>
</dbReference>
<dbReference type="InterPro" id="IPR011032">
    <property type="entry name" value="GroES-like_sf"/>
</dbReference>
<gene>
    <name evidence="4" type="ORF">GRI91_08905</name>
</gene>
<accession>A0A6I4T7C7</accession>
<dbReference type="EMBL" id="WTYT01000003">
    <property type="protein sequence ID" value="MXO65873.1"/>
    <property type="molecule type" value="Genomic_DNA"/>
</dbReference>
<organism evidence="4 5">
    <name type="scientific">Altericroceibacterium endophyticum</name>
    <dbReference type="NCBI Taxonomy" id="1808508"/>
    <lineage>
        <taxon>Bacteria</taxon>
        <taxon>Pseudomonadati</taxon>
        <taxon>Pseudomonadota</taxon>
        <taxon>Alphaproteobacteria</taxon>
        <taxon>Sphingomonadales</taxon>
        <taxon>Erythrobacteraceae</taxon>
        <taxon>Altericroceibacterium</taxon>
    </lineage>
</organism>